<dbReference type="GO" id="GO:0030246">
    <property type="term" value="F:carbohydrate binding"/>
    <property type="evidence" value="ECO:0007669"/>
    <property type="project" value="InterPro"/>
</dbReference>
<comment type="similarity">
    <text evidence="1">Belongs to the glycosyl hydrolase 65 family.</text>
</comment>
<dbReference type="InterPro" id="IPR017045">
    <property type="entry name" value="Malt_Pase/Glycosyl_Hdrlase"/>
</dbReference>
<organism evidence="9 10">
    <name type="scientific">Mycoplasma mobile (strain ATCC 43663 / 163K / NCTC 11711)</name>
    <name type="common">Mesomycoplasma mobile</name>
    <dbReference type="NCBI Taxonomy" id="267748"/>
    <lineage>
        <taxon>Bacteria</taxon>
        <taxon>Bacillati</taxon>
        <taxon>Mycoplasmatota</taxon>
        <taxon>Mycoplasmoidales</taxon>
        <taxon>Metamycoplasmataceae</taxon>
        <taxon>Mesomycoplasma</taxon>
    </lineage>
</organism>
<dbReference type="Proteomes" id="UP000009072">
    <property type="component" value="Chromosome"/>
</dbReference>
<dbReference type="GO" id="GO:0004553">
    <property type="term" value="F:hydrolase activity, hydrolyzing O-glycosyl compounds"/>
    <property type="evidence" value="ECO:0007669"/>
    <property type="project" value="TreeGrafter"/>
</dbReference>
<accession>Q6KHP9</accession>
<dbReference type="GO" id="GO:0050082">
    <property type="term" value="F:maltose phosphorylase activity"/>
    <property type="evidence" value="ECO:0007669"/>
    <property type="project" value="UniProtKB-EC"/>
</dbReference>
<feature type="binding site" evidence="5">
    <location>
        <begin position="363"/>
        <end position="364"/>
    </location>
    <ligand>
        <name>substrate</name>
    </ligand>
</feature>
<dbReference type="EC" id="2.4.1.8" evidence="9"/>
<dbReference type="PANTHER" id="PTHR11051:SF8">
    <property type="entry name" value="PROTEIN-GLUCOSYLGALACTOSYLHYDROXYLYSINE GLUCOSIDASE"/>
    <property type="match status" value="1"/>
</dbReference>
<dbReference type="GO" id="GO:0005975">
    <property type="term" value="P:carbohydrate metabolic process"/>
    <property type="evidence" value="ECO:0007669"/>
    <property type="project" value="InterPro"/>
</dbReference>
<feature type="domain" description="Glycoside hydrolase family 65 C-terminal" evidence="7">
    <location>
        <begin position="726"/>
        <end position="781"/>
    </location>
</feature>
<dbReference type="PIRSF" id="PIRSF036289">
    <property type="entry name" value="Glycosyl_hydrolase_malt_phosph"/>
    <property type="match status" value="1"/>
</dbReference>
<dbReference type="RefSeq" id="WP_011264915.1">
    <property type="nucleotide sequence ID" value="NC_006908.1"/>
</dbReference>
<gene>
    <name evidence="9" type="ordered locus">MMOB3950</name>
</gene>
<dbReference type="HOGENOM" id="CLU_006285_2_1_14"/>
<proteinExistence type="inferred from homology"/>
<evidence type="ECO:0000256" key="4">
    <source>
        <dbReference type="PIRSR" id="PIRSR036289-50"/>
    </source>
</evidence>
<evidence type="ECO:0000256" key="2">
    <source>
        <dbReference type="ARBA" id="ARBA00022676"/>
    </source>
</evidence>
<evidence type="ECO:0000259" key="8">
    <source>
        <dbReference type="Pfam" id="PF03636"/>
    </source>
</evidence>
<feature type="domain" description="Glycoside hydrolase family 65 N-terminal" evidence="8">
    <location>
        <begin position="16"/>
        <end position="263"/>
    </location>
</feature>
<dbReference type="InterPro" id="IPR037018">
    <property type="entry name" value="GH65_N"/>
</dbReference>
<reference evidence="9 10" key="1">
    <citation type="journal article" date="2004" name="Genome Res.">
        <title>The complete genome and proteome of Mycoplasma mobile.</title>
        <authorList>
            <person name="Jaffe J.D."/>
            <person name="Stange-Thomann N."/>
            <person name="Smith C."/>
            <person name="DeCaprio D."/>
            <person name="Fisher S."/>
            <person name="Butler J."/>
            <person name="Calvo S."/>
            <person name="Elkins T."/>
            <person name="FitzGerald M.G."/>
            <person name="Hafez N."/>
            <person name="Kodira C.D."/>
            <person name="Major J."/>
            <person name="Wang S."/>
            <person name="Wilkinson J."/>
            <person name="Nicol R."/>
            <person name="Nusbaum C."/>
            <person name="Birren B."/>
            <person name="Berg H.C."/>
            <person name="Church G.M."/>
        </authorList>
    </citation>
    <scope>NUCLEOTIDE SEQUENCE [LARGE SCALE GENOMIC DNA]</scope>
    <source>
        <strain evidence="10">ATCC 43663 / 163K / NCTC 11711</strain>
    </source>
</reference>
<sequence length="799" mass="92186">MKNKILYDYKNMKIIQEGYSNQDTAKTESIFAQGNGYLGIRAVDLEFSSFNKEGFFVNGIFNKSDDASVPEMANLANLMQMQIKIDGNIFVINENDKYQKYLSLSDGKVKRIITFNRENKKFELSTESFVSNIKKNIYAQKIILKQLEGTDSKIVISPVINGQTTNSGNQHLEEGIKKLLDNKTIQYIEKTNWSKINVIHTMVVKAYKDFDTKTLEAKSFFENGVSDDMVITMARRQVGFKINTILSTKKPFIMEKLMAVNTTADFEKEMKFEEVVTQANNTYKILSKSSYDELFSENIKTFEKIYNDFNVKISAKTEQGEFHNLALKFALFHINNFVPKDNSFLNVGAKGLSGEGYQGHTFWDTEFFVFPIYLFIKPEVARDLLLYRYHGIEGARNKAKEKKLKGAQYPWEMARPNYGEVCPYWGQPDVKTGVQVPIASREYEIHVPGDVAFAVDQYYVVTKDEEFMNKYGYEIIFDTAVFWTSRVEKIQSLKSKDYHYEINDVMGPNEYKGNINNNAFTNQIAKRNLELALKYFDKLEKTIEGKNILENVLKKIPYKVSKSLIKKVASKIKIQQPNNKGIIAENDTFLKLPEFDLSEFQLLGDAGKKLFNTMEGIKRLSGQLVKQADVVLTTYIFKELFTDDVIRKNFKYYLDKTTHDSSLSAVTYALQGIELRELEIANKLFEYALQIDLGTNFHSSDAGYHAGSLAAIWQLFVFGYGGFHYYNDIAHFNPILNENWKSLEYTVRINKTLITLKLFEEKFEITIKGKDIEVFVNNKKVMLSEKYNKLENQTFKIIK</sequence>
<dbReference type="InterPro" id="IPR011013">
    <property type="entry name" value="Gal_mutarotase_sf_dom"/>
</dbReference>
<evidence type="ECO:0000256" key="1">
    <source>
        <dbReference type="ARBA" id="ARBA00006768"/>
    </source>
</evidence>
<dbReference type="Pfam" id="PF03633">
    <property type="entry name" value="Glyco_hydro_65C"/>
    <property type="match status" value="1"/>
</dbReference>
<dbReference type="KEGG" id="mmo:MMOB3950"/>
<dbReference type="STRING" id="267748.MMOB3950"/>
<keyword evidence="10" id="KW-1185">Reference proteome</keyword>
<dbReference type="Gene3D" id="2.60.420.10">
    <property type="entry name" value="Maltose phosphorylase, domain 3"/>
    <property type="match status" value="1"/>
</dbReference>
<feature type="active site" description="Proton donor" evidence="4">
    <location>
        <position position="510"/>
    </location>
</feature>
<evidence type="ECO:0000313" key="10">
    <source>
        <dbReference type="Proteomes" id="UP000009072"/>
    </source>
</evidence>
<dbReference type="Pfam" id="PF03636">
    <property type="entry name" value="Glyco_hydro_65N"/>
    <property type="match status" value="1"/>
</dbReference>
<evidence type="ECO:0000256" key="3">
    <source>
        <dbReference type="ARBA" id="ARBA00022679"/>
    </source>
</evidence>
<keyword evidence="2 9" id="KW-0328">Glycosyltransferase</keyword>
<dbReference type="InterPro" id="IPR005194">
    <property type="entry name" value="Glyco_hydro_65_C"/>
</dbReference>
<keyword evidence="3 9" id="KW-0808">Transferase</keyword>
<dbReference type="InterPro" id="IPR005196">
    <property type="entry name" value="Glyco_hydro_65_N"/>
</dbReference>
<name>Q6KHP9_MYCM1</name>
<evidence type="ECO:0000313" key="9">
    <source>
        <dbReference type="EMBL" id="AAT27881.1"/>
    </source>
</evidence>
<dbReference type="CAZy" id="GH65">
    <property type="family name" value="Glycoside Hydrolase Family 65"/>
</dbReference>
<dbReference type="Pfam" id="PF03632">
    <property type="entry name" value="Glyco_hydro_65m"/>
    <property type="match status" value="1"/>
</dbReference>
<dbReference type="Gene3D" id="2.70.98.40">
    <property type="entry name" value="Glycoside hydrolase, family 65, N-terminal domain"/>
    <property type="match status" value="1"/>
</dbReference>
<dbReference type="OrthoDB" id="9758855at2"/>
<dbReference type="SUPFAM" id="SSF74650">
    <property type="entry name" value="Galactose mutarotase-like"/>
    <property type="match status" value="1"/>
</dbReference>
<dbReference type="eggNOG" id="COG1554">
    <property type="taxonomic scope" value="Bacteria"/>
</dbReference>
<dbReference type="EMBL" id="AE017308">
    <property type="protein sequence ID" value="AAT27881.1"/>
    <property type="molecule type" value="Genomic_DNA"/>
</dbReference>
<dbReference type="InterPro" id="IPR008928">
    <property type="entry name" value="6-hairpin_glycosidase_sf"/>
</dbReference>
<dbReference type="InterPro" id="IPR012341">
    <property type="entry name" value="6hp_glycosidase-like_sf"/>
</dbReference>
<dbReference type="AlphaFoldDB" id="Q6KHP9"/>
<protein>
    <submittedName>
        <fullName evidence="9">Trehalose/maltose hydrolase</fullName>
        <ecNumber evidence="9">2.4.1.8</ecNumber>
    </submittedName>
</protein>
<feature type="domain" description="Glycoside hydrolase family 65 central catalytic" evidence="6">
    <location>
        <begin position="328"/>
        <end position="714"/>
    </location>
</feature>
<evidence type="ECO:0000259" key="6">
    <source>
        <dbReference type="Pfam" id="PF03632"/>
    </source>
</evidence>
<dbReference type="SUPFAM" id="SSF48208">
    <property type="entry name" value="Six-hairpin glycosidases"/>
    <property type="match status" value="1"/>
</dbReference>
<evidence type="ECO:0000256" key="5">
    <source>
        <dbReference type="PIRSR" id="PIRSR036289-51"/>
    </source>
</evidence>
<dbReference type="Gene3D" id="1.50.10.10">
    <property type="match status" value="1"/>
</dbReference>
<feature type="binding site" evidence="5">
    <location>
        <begin position="626"/>
        <end position="627"/>
    </location>
    <ligand>
        <name>substrate</name>
    </ligand>
</feature>
<dbReference type="InterPro" id="IPR005195">
    <property type="entry name" value="Glyco_hydro_65_M"/>
</dbReference>
<dbReference type="PANTHER" id="PTHR11051">
    <property type="entry name" value="GLYCOSYL HYDROLASE-RELATED"/>
    <property type="match status" value="1"/>
</dbReference>
<keyword evidence="9" id="KW-0378">Hydrolase</keyword>
<evidence type="ECO:0000259" key="7">
    <source>
        <dbReference type="Pfam" id="PF03633"/>
    </source>
</evidence>